<evidence type="ECO:0000259" key="2">
    <source>
        <dbReference type="SMART" id="SM00278"/>
    </source>
</evidence>
<dbReference type="Pfam" id="PF12836">
    <property type="entry name" value="HHH_3"/>
    <property type="match status" value="1"/>
</dbReference>
<dbReference type="KEGG" id="phm:PSMK_28760"/>
<dbReference type="AlphaFoldDB" id="I0IIE7"/>
<dbReference type="STRING" id="1142394.PSMK_28760"/>
<dbReference type="PANTHER" id="PTHR21180">
    <property type="entry name" value="ENDONUCLEASE/EXONUCLEASE/PHOSPHATASE FAMILY DOMAIN-CONTAINING PROTEIN 1"/>
    <property type="match status" value="1"/>
</dbReference>
<dbReference type="OrthoDB" id="9758724at2"/>
<reference evidence="3 4" key="1">
    <citation type="submission" date="2012-02" db="EMBL/GenBank/DDBJ databases">
        <title>Complete genome sequence of Phycisphaera mikurensis NBRC 102666.</title>
        <authorList>
            <person name="Ankai A."/>
            <person name="Hosoyama A."/>
            <person name="Terui Y."/>
            <person name="Sekine M."/>
            <person name="Fukai R."/>
            <person name="Kato Y."/>
            <person name="Nakamura S."/>
            <person name="Yamada-Narita S."/>
            <person name="Kawakoshi A."/>
            <person name="Fukunaga Y."/>
            <person name="Yamazaki S."/>
            <person name="Fujita N."/>
        </authorList>
    </citation>
    <scope>NUCLEOTIDE SEQUENCE [LARGE SCALE GENOMIC DNA]</scope>
    <source>
        <strain evidence="4">NBRC 102666 / KCTC 22515 / FYK2301M01</strain>
    </source>
</reference>
<dbReference type="EMBL" id="AP012338">
    <property type="protein sequence ID" value="BAM05035.1"/>
    <property type="molecule type" value="Genomic_DNA"/>
</dbReference>
<evidence type="ECO:0000313" key="3">
    <source>
        <dbReference type="EMBL" id="BAM05035.1"/>
    </source>
</evidence>
<dbReference type="GO" id="GO:0003677">
    <property type="term" value="F:DNA binding"/>
    <property type="evidence" value="ECO:0007669"/>
    <property type="project" value="UniProtKB-KW"/>
</dbReference>
<dbReference type="RefSeq" id="WP_014438245.1">
    <property type="nucleotide sequence ID" value="NC_017080.1"/>
</dbReference>
<dbReference type="InterPro" id="IPR003583">
    <property type="entry name" value="Hlx-hairpin-Hlx_DNA-bd_motif"/>
</dbReference>
<accession>I0IIE7</accession>
<dbReference type="GO" id="GO:0006281">
    <property type="term" value="P:DNA repair"/>
    <property type="evidence" value="ECO:0007669"/>
    <property type="project" value="InterPro"/>
</dbReference>
<protein>
    <submittedName>
        <fullName evidence="3">Putative DNA-binding protein</fullName>
    </submittedName>
</protein>
<dbReference type="eggNOG" id="COG1555">
    <property type="taxonomic scope" value="Bacteria"/>
</dbReference>
<evidence type="ECO:0000313" key="4">
    <source>
        <dbReference type="Proteomes" id="UP000007881"/>
    </source>
</evidence>
<keyword evidence="4" id="KW-1185">Reference proteome</keyword>
<dbReference type="PANTHER" id="PTHR21180:SF32">
    <property type="entry name" value="ENDONUCLEASE_EXONUCLEASE_PHOSPHATASE FAMILY DOMAIN-CONTAINING PROTEIN 1"/>
    <property type="match status" value="1"/>
</dbReference>
<dbReference type="SMART" id="SM00278">
    <property type="entry name" value="HhH1"/>
    <property type="match status" value="2"/>
</dbReference>
<dbReference type="InterPro" id="IPR010994">
    <property type="entry name" value="RuvA_2-like"/>
</dbReference>
<dbReference type="HOGENOM" id="CLU_1293331_0_0_0"/>
<feature type="compositionally biased region" description="Low complexity" evidence="1">
    <location>
        <begin position="136"/>
        <end position="148"/>
    </location>
</feature>
<dbReference type="InterPro" id="IPR051675">
    <property type="entry name" value="Endo/Exo/Phosphatase_dom_1"/>
</dbReference>
<dbReference type="GO" id="GO:0015628">
    <property type="term" value="P:protein secretion by the type II secretion system"/>
    <property type="evidence" value="ECO:0007669"/>
    <property type="project" value="TreeGrafter"/>
</dbReference>
<evidence type="ECO:0000256" key="1">
    <source>
        <dbReference type="SAM" id="MobiDB-lite"/>
    </source>
</evidence>
<feature type="region of interest" description="Disordered" evidence="1">
    <location>
        <begin position="106"/>
        <end position="160"/>
    </location>
</feature>
<feature type="domain" description="Helix-hairpin-helix DNA-binding motif class 1" evidence="2">
    <location>
        <begin position="191"/>
        <end position="210"/>
    </location>
</feature>
<feature type="domain" description="Helix-hairpin-helix DNA-binding motif class 1" evidence="2">
    <location>
        <begin position="165"/>
        <end position="184"/>
    </location>
</feature>
<gene>
    <name evidence="3" type="ordered locus">PSMK_28760</name>
</gene>
<name>I0IIE7_PHYMF</name>
<proteinExistence type="predicted"/>
<keyword evidence="3" id="KW-0238">DNA-binding</keyword>
<feature type="compositionally biased region" description="Low complexity" evidence="1">
    <location>
        <begin position="113"/>
        <end position="127"/>
    </location>
</feature>
<sequence>MPKPLPERDDDADPAAMPIPQTDHHAGAGAGAAPRRTAESTSTRGPLPREPLAGAAPRHGSAAGTGDSESGLVGGLTTLQVVAAVSLGAVLAAGVAAAVVAVLGDDEEDDEPAAAPRPAGKKSAAAGRPKKRPAKRSTGPRAAADPAASGGGAAGRVDLNEADERELAALPGLGPATATAILARRPFASVDELQEVSGIGPALFKKLKPRVSV</sequence>
<feature type="region of interest" description="Disordered" evidence="1">
    <location>
        <begin position="1"/>
        <end position="73"/>
    </location>
</feature>
<dbReference type="GO" id="GO:0015627">
    <property type="term" value="C:type II protein secretion system complex"/>
    <property type="evidence" value="ECO:0007669"/>
    <property type="project" value="TreeGrafter"/>
</dbReference>
<dbReference type="Gene3D" id="1.10.150.320">
    <property type="entry name" value="Photosystem II 12 kDa extrinsic protein"/>
    <property type="match status" value="1"/>
</dbReference>
<dbReference type="Proteomes" id="UP000007881">
    <property type="component" value="Chromosome"/>
</dbReference>
<organism evidence="3 4">
    <name type="scientific">Phycisphaera mikurensis (strain NBRC 102666 / KCTC 22515 / FYK2301M01)</name>
    <dbReference type="NCBI Taxonomy" id="1142394"/>
    <lineage>
        <taxon>Bacteria</taxon>
        <taxon>Pseudomonadati</taxon>
        <taxon>Planctomycetota</taxon>
        <taxon>Phycisphaerae</taxon>
        <taxon>Phycisphaerales</taxon>
        <taxon>Phycisphaeraceae</taxon>
        <taxon>Phycisphaera</taxon>
    </lineage>
</organism>
<dbReference type="SUPFAM" id="SSF47781">
    <property type="entry name" value="RuvA domain 2-like"/>
    <property type="match status" value="1"/>
</dbReference>